<sequence length="141" mass="16138">MEPYWNQEMHHDYKIDEYYSYNPYCHNLYHQGYDQYNEVVPPHVLMDTAVKVDGDERESLSASSTTAAKRGTSDKSLCTQFSPEQVEKSSSLCRKTIKTPTTERPERKDKSAKRKPRITLLTNSGPRLGSPLQEPAILDSP</sequence>
<dbReference type="AlphaFoldDB" id="A0A835GKL5"/>
<keyword evidence="3" id="KW-1185">Reference proteome</keyword>
<protein>
    <submittedName>
        <fullName evidence="2">Uncharacterized protein</fullName>
    </submittedName>
</protein>
<gene>
    <name evidence="2" type="ORF">HW555_005027</name>
</gene>
<feature type="region of interest" description="Disordered" evidence="1">
    <location>
        <begin position="54"/>
        <end position="141"/>
    </location>
</feature>
<evidence type="ECO:0000313" key="2">
    <source>
        <dbReference type="EMBL" id="KAF9418043.1"/>
    </source>
</evidence>
<name>A0A835GKL5_SPOEX</name>
<feature type="compositionally biased region" description="Polar residues" evidence="1">
    <location>
        <begin position="74"/>
        <end position="100"/>
    </location>
</feature>
<dbReference type="Proteomes" id="UP000648187">
    <property type="component" value="Unassembled WGS sequence"/>
</dbReference>
<evidence type="ECO:0000313" key="3">
    <source>
        <dbReference type="Proteomes" id="UP000648187"/>
    </source>
</evidence>
<proteinExistence type="predicted"/>
<evidence type="ECO:0000256" key="1">
    <source>
        <dbReference type="SAM" id="MobiDB-lite"/>
    </source>
</evidence>
<comment type="caution">
    <text evidence="2">The sequence shown here is derived from an EMBL/GenBank/DDBJ whole genome shotgun (WGS) entry which is preliminary data.</text>
</comment>
<organism evidence="2 3">
    <name type="scientific">Spodoptera exigua</name>
    <name type="common">Beet armyworm</name>
    <name type="synonym">Noctua fulgens</name>
    <dbReference type="NCBI Taxonomy" id="7107"/>
    <lineage>
        <taxon>Eukaryota</taxon>
        <taxon>Metazoa</taxon>
        <taxon>Ecdysozoa</taxon>
        <taxon>Arthropoda</taxon>
        <taxon>Hexapoda</taxon>
        <taxon>Insecta</taxon>
        <taxon>Pterygota</taxon>
        <taxon>Neoptera</taxon>
        <taxon>Endopterygota</taxon>
        <taxon>Lepidoptera</taxon>
        <taxon>Glossata</taxon>
        <taxon>Ditrysia</taxon>
        <taxon>Noctuoidea</taxon>
        <taxon>Noctuidae</taxon>
        <taxon>Amphipyrinae</taxon>
        <taxon>Spodoptera</taxon>
    </lineage>
</organism>
<accession>A0A835GKL5</accession>
<dbReference type="EMBL" id="JACKWZ010000062">
    <property type="protein sequence ID" value="KAF9418043.1"/>
    <property type="molecule type" value="Genomic_DNA"/>
</dbReference>
<reference evidence="2" key="1">
    <citation type="submission" date="2020-08" db="EMBL/GenBank/DDBJ databases">
        <title>Spodoptera exigua strain:BAW_Kor-Di-RS1 Genome sequencing and assembly.</title>
        <authorList>
            <person name="Kim J."/>
            <person name="Nam H.Y."/>
            <person name="Kwon M."/>
            <person name="Choi J.H."/>
            <person name="Cho S.R."/>
            <person name="Kim G.-H."/>
        </authorList>
    </citation>
    <scope>NUCLEOTIDE SEQUENCE</scope>
    <source>
        <strain evidence="2">BAW_Kor-Di-RS1</strain>
        <tissue evidence="2">Whole-body</tissue>
    </source>
</reference>